<dbReference type="KEGG" id="hsk:H4317_14480"/>
<name>A0A7G7W4R5_9BACT</name>
<protein>
    <submittedName>
        <fullName evidence="1">Uncharacterized protein</fullName>
    </submittedName>
</protein>
<dbReference type="EMBL" id="CP060202">
    <property type="protein sequence ID" value="QNH61358.1"/>
    <property type="molecule type" value="Genomic_DNA"/>
</dbReference>
<gene>
    <name evidence="1" type="ORF">H4317_14480</name>
</gene>
<evidence type="ECO:0000313" key="1">
    <source>
        <dbReference type="EMBL" id="QNH61358.1"/>
    </source>
</evidence>
<sequence>MDPDCGPLTDTSGSTIPLDDAVTWTGNYQTAHPNKLRSVYFTSEVFQALIDQPGAKGIRIYLANSGATTETLDTMILVSATASADLTTVGEYELYDHGTGTPPCPVISPLNH</sequence>
<dbReference type="RefSeq" id="WP_185887288.1">
    <property type="nucleotide sequence ID" value="NZ_CP060202.1"/>
</dbReference>
<keyword evidence="2" id="KW-1185">Reference proteome</keyword>
<reference evidence="1 2" key="1">
    <citation type="submission" date="2020-08" db="EMBL/GenBank/DDBJ databases">
        <title>Hymenobacter sp. S2-20-2 genome sequencing.</title>
        <authorList>
            <person name="Jin L."/>
        </authorList>
    </citation>
    <scope>NUCLEOTIDE SEQUENCE [LARGE SCALE GENOMIC DNA]</scope>
    <source>
        <strain evidence="1 2">S2-20-2</strain>
    </source>
</reference>
<evidence type="ECO:0000313" key="2">
    <source>
        <dbReference type="Proteomes" id="UP000515489"/>
    </source>
</evidence>
<organism evidence="1 2">
    <name type="scientific">Hymenobacter sediminicola</name>
    <dbReference type="NCBI Taxonomy" id="2761579"/>
    <lineage>
        <taxon>Bacteria</taxon>
        <taxon>Pseudomonadati</taxon>
        <taxon>Bacteroidota</taxon>
        <taxon>Cytophagia</taxon>
        <taxon>Cytophagales</taxon>
        <taxon>Hymenobacteraceae</taxon>
        <taxon>Hymenobacter</taxon>
    </lineage>
</organism>
<dbReference type="Proteomes" id="UP000515489">
    <property type="component" value="Chromosome"/>
</dbReference>
<proteinExistence type="predicted"/>
<accession>A0A7G7W4R5</accession>
<dbReference type="AlphaFoldDB" id="A0A7G7W4R5"/>